<evidence type="ECO:0000313" key="2">
    <source>
        <dbReference type="Proteomes" id="UP000257109"/>
    </source>
</evidence>
<reference evidence="1" key="1">
    <citation type="submission" date="2018-05" db="EMBL/GenBank/DDBJ databases">
        <title>Draft genome of Mucuna pruriens seed.</title>
        <authorList>
            <person name="Nnadi N.E."/>
            <person name="Vos R."/>
            <person name="Hasami M.H."/>
            <person name="Devisetty U.K."/>
            <person name="Aguiy J.C."/>
        </authorList>
    </citation>
    <scope>NUCLEOTIDE SEQUENCE [LARGE SCALE GENOMIC DNA]</scope>
    <source>
        <strain evidence="1">JCA_2017</strain>
    </source>
</reference>
<name>A0A371EGN0_MUCPR</name>
<dbReference type="Proteomes" id="UP000257109">
    <property type="component" value="Unassembled WGS sequence"/>
</dbReference>
<dbReference type="EMBL" id="QJKJ01014020">
    <property type="protein sequence ID" value="RDX65203.1"/>
    <property type="molecule type" value="Genomic_DNA"/>
</dbReference>
<organism evidence="1 2">
    <name type="scientific">Mucuna pruriens</name>
    <name type="common">Velvet bean</name>
    <name type="synonym">Dolichos pruriens</name>
    <dbReference type="NCBI Taxonomy" id="157652"/>
    <lineage>
        <taxon>Eukaryota</taxon>
        <taxon>Viridiplantae</taxon>
        <taxon>Streptophyta</taxon>
        <taxon>Embryophyta</taxon>
        <taxon>Tracheophyta</taxon>
        <taxon>Spermatophyta</taxon>
        <taxon>Magnoliopsida</taxon>
        <taxon>eudicotyledons</taxon>
        <taxon>Gunneridae</taxon>
        <taxon>Pentapetalae</taxon>
        <taxon>rosids</taxon>
        <taxon>fabids</taxon>
        <taxon>Fabales</taxon>
        <taxon>Fabaceae</taxon>
        <taxon>Papilionoideae</taxon>
        <taxon>50 kb inversion clade</taxon>
        <taxon>NPAAA clade</taxon>
        <taxon>indigoferoid/millettioid clade</taxon>
        <taxon>Phaseoleae</taxon>
        <taxon>Mucuna</taxon>
    </lineage>
</organism>
<evidence type="ECO:0000313" key="1">
    <source>
        <dbReference type="EMBL" id="RDX65203.1"/>
    </source>
</evidence>
<sequence length="81" mass="9468">MLAHTMWLIAKTDPLKYIFEKPALTGRIERFQMALSEYDIIYTSQKLAHHPLSDHQPLQHEFLDEHIMTMEKAGSEPDSDE</sequence>
<protein>
    <recommendedName>
        <fullName evidence="3">Reverse transcriptase RNase H-like domain-containing protein</fullName>
    </recommendedName>
</protein>
<proteinExistence type="predicted"/>
<feature type="non-terminal residue" evidence="1">
    <location>
        <position position="1"/>
    </location>
</feature>
<accession>A0A371EGN0</accession>
<dbReference type="OrthoDB" id="1730907at2759"/>
<keyword evidence="2" id="KW-1185">Reference proteome</keyword>
<evidence type="ECO:0008006" key="3">
    <source>
        <dbReference type="Google" id="ProtNLM"/>
    </source>
</evidence>
<dbReference type="AlphaFoldDB" id="A0A371EGN0"/>
<gene>
    <name evidence="1" type="ORF">CR513_56168</name>
</gene>
<comment type="caution">
    <text evidence="1">The sequence shown here is derived from an EMBL/GenBank/DDBJ whole genome shotgun (WGS) entry which is preliminary data.</text>
</comment>